<evidence type="ECO:0000313" key="3">
    <source>
        <dbReference type="Proteomes" id="UP000001055"/>
    </source>
</evidence>
<dbReference type="EMBL" id="CH445326">
    <property type="protein sequence ID" value="EAT91238.1"/>
    <property type="molecule type" value="Genomic_DNA"/>
</dbReference>
<sequence>MGIQQAQCLSRTTPATSSPDSIHRTLPNPSHKAAHLKKPDEDPPPGNPDSAPSMARKGPKWQFSRSLHHSLEKHTPAHPTRAVGDANTTRRTGSEFGALIPISTAPSPRSFGPCYTDSGHDLKARMIRPSEPSRRVKVGSVVRWIGAGLLGKLDRVHDSENKQKQR</sequence>
<dbReference type="RefSeq" id="XP_001792226.1">
    <property type="nucleotide sequence ID" value="XM_001792174.1"/>
</dbReference>
<proteinExistence type="predicted"/>
<feature type="region of interest" description="Disordered" evidence="1">
    <location>
        <begin position="98"/>
        <end position="117"/>
    </location>
</feature>
<dbReference type="KEGG" id="pno:SNOG_01589"/>
<dbReference type="InParanoid" id="Q0V325"/>
<evidence type="ECO:0000313" key="2">
    <source>
        <dbReference type="EMBL" id="EAT91238.1"/>
    </source>
</evidence>
<accession>Q0V325</accession>
<dbReference type="GeneID" id="5969071"/>
<feature type="compositionally biased region" description="Polar residues" evidence="1">
    <location>
        <begin position="1"/>
        <end position="20"/>
    </location>
</feature>
<gene>
    <name evidence="2" type="ORF">SNOG_01589</name>
</gene>
<feature type="region of interest" description="Disordered" evidence="1">
    <location>
        <begin position="1"/>
        <end position="93"/>
    </location>
</feature>
<name>Q0V325_PHANO</name>
<dbReference type="HOGENOM" id="CLU_1603338_0_0_1"/>
<reference evidence="3" key="1">
    <citation type="journal article" date="2007" name="Plant Cell">
        <title>Dothideomycete-plant interactions illuminated by genome sequencing and EST analysis of the wheat pathogen Stagonospora nodorum.</title>
        <authorList>
            <person name="Hane J.K."/>
            <person name="Lowe R.G."/>
            <person name="Solomon P.S."/>
            <person name="Tan K.C."/>
            <person name="Schoch C.L."/>
            <person name="Spatafora J.W."/>
            <person name="Crous P.W."/>
            <person name="Kodira C."/>
            <person name="Birren B.W."/>
            <person name="Galagan J.E."/>
            <person name="Torriani S.F."/>
            <person name="McDonald B.A."/>
            <person name="Oliver R.P."/>
        </authorList>
    </citation>
    <scope>NUCLEOTIDE SEQUENCE [LARGE SCALE GENOMIC DNA]</scope>
    <source>
        <strain evidence="3">SN15 / ATCC MYA-4574 / FGSC 10173</strain>
    </source>
</reference>
<organism evidence="2 3">
    <name type="scientific">Phaeosphaeria nodorum (strain SN15 / ATCC MYA-4574 / FGSC 10173)</name>
    <name type="common">Glume blotch fungus</name>
    <name type="synonym">Parastagonospora nodorum</name>
    <dbReference type="NCBI Taxonomy" id="321614"/>
    <lineage>
        <taxon>Eukaryota</taxon>
        <taxon>Fungi</taxon>
        <taxon>Dikarya</taxon>
        <taxon>Ascomycota</taxon>
        <taxon>Pezizomycotina</taxon>
        <taxon>Dothideomycetes</taxon>
        <taxon>Pleosporomycetidae</taxon>
        <taxon>Pleosporales</taxon>
        <taxon>Pleosporineae</taxon>
        <taxon>Phaeosphaeriaceae</taxon>
        <taxon>Parastagonospora</taxon>
    </lineage>
</organism>
<protein>
    <submittedName>
        <fullName evidence="2">Uncharacterized protein</fullName>
    </submittedName>
</protein>
<evidence type="ECO:0000256" key="1">
    <source>
        <dbReference type="SAM" id="MobiDB-lite"/>
    </source>
</evidence>
<dbReference type="Proteomes" id="UP000001055">
    <property type="component" value="Unassembled WGS sequence"/>
</dbReference>
<dbReference type="AlphaFoldDB" id="Q0V325"/>